<feature type="region of interest" description="Disordered" evidence="1">
    <location>
        <begin position="1"/>
        <end position="21"/>
    </location>
</feature>
<evidence type="ECO:0000313" key="4">
    <source>
        <dbReference type="Proteomes" id="UP000326924"/>
    </source>
</evidence>
<accession>A0A5J5F5C7</accession>
<dbReference type="EMBL" id="VXIS01000031">
    <property type="protein sequence ID" value="KAA8911828.1"/>
    <property type="molecule type" value="Genomic_DNA"/>
</dbReference>
<dbReference type="Pfam" id="PF23749">
    <property type="entry name" value="DUF7165"/>
    <property type="match status" value="1"/>
</dbReference>
<reference evidence="3 4" key="1">
    <citation type="submission" date="2019-09" db="EMBL/GenBank/DDBJ databases">
        <title>Draft genome of the ectomycorrhizal ascomycete Sphaerosporella brunnea.</title>
        <authorList>
            <consortium name="DOE Joint Genome Institute"/>
            <person name="Benucci G.M."/>
            <person name="Marozzi G."/>
            <person name="Antonielli L."/>
            <person name="Sanchez S."/>
            <person name="Marco P."/>
            <person name="Wang X."/>
            <person name="Falini L.B."/>
            <person name="Barry K."/>
            <person name="Haridas S."/>
            <person name="Lipzen A."/>
            <person name="Labutti K."/>
            <person name="Grigoriev I.V."/>
            <person name="Murat C."/>
            <person name="Martin F."/>
            <person name="Albertini E."/>
            <person name="Donnini D."/>
            <person name="Bonito G."/>
        </authorList>
    </citation>
    <scope>NUCLEOTIDE SEQUENCE [LARGE SCALE GENOMIC DNA]</scope>
    <source>
        <strain evidence="3 4">Sb_GMNB300</strain>
    </source>
</reference>
<dbReference type="Proteomes" id="UP000326924">
    <property type="component" value="Unassembled WGS sequence"/>
</dbReference>
<dbReference type="InParanoid" id="A0A5J5F5C7"/>
<feature type="compositionally biased region" description="Low complexity" evidence="1">
    <location>
        <begin position="855"/>
        <end position="873"/>
    </location>
</feature>
<keyword evidence="4" id="KW-1185">Reference proteome</keyword>
<organism evidence="3 4">
    <name type="scientific">Sphaerosporella brunnea</name>
    <dbReference type="NCBI Taxonomy" id="1250544"/>
    <lineage>
        <taxon>Eukaryota</taxon>
        <taxon>Fungi</taxon>
        <taxon>Dikarya</taxon>
        <taxon>Ascomycota</taxon>
        <taxon>Pezizomycotina</taxon>
        <taxon>Pezizomycetes</taxon>
        <taxon>Pezizales</taxon>
        <taxon>Pyronemataceae</taxon>
        <taxon>Sphaerosporella</taxon>
    </lineage>
</organism>
<feature type="compositionally biased region" description="Low complexity" evidence="1">
    <location>
        <begin position="906"/>
        <end position="941"/>
    </location>
</feature>
<gene>
    <name evidence="3" type="ORF">FN846DRAFT_773624</name>
</gene>
<dbReference type="InterPro" id="IPR055589">
    <property type="entry name" value="DUF7165"/>
</dbReference>
<evidence type="ECO:0000256" key="1">
    <source>
        <dbReference type="SAM" id="MobiDB-lite"/>
    </source>
</evidence>
<dbReference type="Gene3D" id="2.130.10.10">
    <property type="entry name" value="YVTN repeat-like/Quinoprotein amine dehydrogenase"/>
    <property type="match status" value="1"/>
</dbReference>
<feature type="region of interest" description="Disordered" evidence="1">
    <location>
        <begin position="415"/>
        <end position="434"/>
    </location>
</feature>
<feature type="compositionally biased region" description="Polar residues" evidence="1">
    <location>
        <begin position="600"/>
        <end position="614"/>
    </location>
</feature>
<feature type="compositionally biased region" description="Acidic residues" evidence="1">
    <location>
        <begin position="626"/>
        <end position="635"/>
    </location>
</feature>
<feature type="compositionally biased region" description="Low complexity" evidence="1">
    <location>
        <begin position="423"/>
        <end position="432"/>
    </location>
</feature>
<feature type="compositionally biased region" description="Basic and acidic residues" evidence="1">
    <location>
        <begin position="811"/>
        <end position="820"/>
    </location>
</feature>
<dbReference type="InterPro" id="IPR001810">
    <property type="entry name" value="F-box_dom"/>
</dbReference>
<evidence type="ECO:0000259" key="2">
    <source>
        <dbReference type="PROSITE" id="PS50181"/>
    </source>
</evidence>
<feature type="region of interest" description="Disordered" evidence="1">
    <location>
        <begin position="800"/>
        <end position="966"/>
    </location>
</feature>
<comment type="caution">
    <text evidence="3">The sequence shown here is derived from an EMBL/GenBank/DDBJ whole genome shotgun (WGS) entry which is preliminary data.</text>
</comment>
<evidence type="ECO:0000313" key="3">
    <source>
        <dbReference type="EMBL" id="KAA8911828.1"/>
    </source>
</evidence>
<dbReference type="SUPFAM" id="SSF82171">
    <property type="entry name" value="DPP6 N-terminal domain-like"/>
    <property type="match status" value="1"/>
</dbReference>
<protein>
    <recommendedName>
        <fullName evidence="2">F-box domain-containing protein</fullName>
    </recommendedName>
</protein>
<dbReference type="InterPro" id="IPR015943">
    <property type="entry name" value="WD40/YVTN_repeat-like_dom_sf"/>
</dbReference>
<sequence>MRNGGEKKYDRKGKGKERARSSAFERLPREIIQEILYTADPNTFDSLTLINSAWHQVSRNVRLYTHQLARCGITSIPSDSADDETLPTLIRLFNEAGRRELFETVLRPRVTETQLIYSASSSAAACPGGEAFRFEFSPKGTHLLALLSSRIFVIDLSQPDMRVKRELKSKRRPVSAAILDDGSILAVLSSNHHVTLYDLTGAKARIIRGLPLDNEPRTIALSPGAEVLGAAYDGGIEVYSLHPDAGPMDRRAVNCDTVDSLAFSSDGTILLGTTLNPKSPTTVIVSAQHFSTDMPVEGLAQLWTTQVLFPRSSRDSSHASLLPGEEDEEGATWTFTYDRVYETFRAVRVDDLRNGHTYFAGPNDEDMKVIQPATLPSSTRDGSLVAAGFGGGKVWVYGIPGKLDLPLFDPNAEYNGSIASTPERSNSNASRSGARERVRSVVVPQWQVLCDKIRNVFIRGREVGQVTGLSSVKFVMGVDGTERLVTVAGGGVDDTLGEYGEEEVFGVGGGRVTVFEFVRGPRVGSKTVISIEVGDGIQGPVETLEEEQRDIEVEVDIARRRTVAVRRNGRNGRTAASRQGIFPFEHGNTNEHSPPAAAQRQRNMPLSTSETTSARARPVSPLSFPDEADNTDPLDDPYIPNAPRSRSALQRAATVARSVPQTADASRYARAVGPDGRPTPTPHPAPTQDGERWEPPPPPYTPRNDNPVPLPPQLLWSLQGPPRHPEVHMPAPNAVPTETGLERTSTLGNVMRRGSLFRIATNSSSSRNNISVSRSAPVSPAVPQAVPMVYSQSNLSQQQFLSVPAVPPPRRLSEGHHVNHPDGPPPVPMIPIEHYAPLHAAGSYPQPQPRPPQPQQRLTAPRAPAPRGISPSPRRNRSVRRTQLRETYTASVEAASQLSPPPIPSPRGVSPGNARNSVIVGRSGSVSVMRRPSRASRSAQSNVREARRKREEKKASSKGEKGCVIM</sequence>
<dbReference type="OrthoDB" id="3925024at2759"/>
<dbReference type="AlphaFoldDB" id="A0A5J5F5C7"/>
<proteinExistence type="predicted"/>
<dbReference type="PROSITE" id="PS50181">
    <property type="entry name" value="FBOX"/>
    <property type="match status" value="1"/>
</dbReference>
<feature type="compositionally biased region" description="Basic and acidic residues" evidence="1">
    <location>
        <begin position="944"/>
        <end position="966"/>
    </location>
</feature>
<feature type="region of interest" description="Disordered" evidence="1">
    <location>
        <begin position="568"/>
        <end position="746"/>
    </location>
</feature>
<feature type="domain" description="F-box" evidence="2">
    <location>
        <begin position="21"/>
        <end position="67"/>
    </location>
</feature>
<name>A0A5J5F5C7_9PEZI</name>